<dbReference type="SUPFAM" id="SSF51445">
    <property type="entry name" value="(Trans)glycosidases"/>
    <property type="match status" value="5"/>
</dbReference>
<evidence type="ECO:0000313" key="13">
    <source>
        <dbReference type="Proteomes" id="UP001186944"/>
    </source>
</evidence>
<keyword evidence="4 8" id="KW-0378">Hydrolase</keyword>
<dbReference type="Gene3D" id="3.20.20.80">
    <property type="entry name" value="Glycosidases"/>
    <property type="match status" value="5"/>
</dbReference>
<comment type="caution">
    <text evidence="12">The sequence shown here is derived from an EMBL/GenBank/DDBJ whole genome shotgun (WGS) entry which is preliminary data.</text>
</comment>
<name>A0AA88XLF5_PINIB</name>
<dbReference type="Pfam" id="PF00232">
    <property type="entry name" value="Glyco_hydro_1"/>
    <property type="match status" value="5"/>
</dbReference>
<feature type="active site" description="Nucleophile" evidence="7">
    <location>
        <position position="857"/>
    </location>
</feature>
<dbReference type="EC" id="3.2.1.21" evidence="3"/>
<keyword evidence="6 8" id="KW-0326">Glycosidase</keyword>
<accession>A0AA88XLF5</accession>
<protein>
    <recommendedName>
        <fullName evidence="3">beta-glucosidase</fullName>
        <ecNumber evidence="3">3.2.1.21</ecNumber>
    </recommendedName>
</protein>
<evidence type="ECO:0000256" key="10">
    <source>
        <dbReference type="SAM" id="Phobius"/>
    </source>
</evidence>
<evidence type="ECO:0000256" key="11">
    <source>
        <dbReference type="SAM" id="SignalP"/>
    </source>
</evidence>
<keyword evidence="10" id="KW-1133">Transmembrane helix</keyword>
<dbReference type="PRINTS" id="PR00131">
    <property type="entry name" value="GLHYDRLASE1"/>
</dbReference>
<gene>
    <name evidence="12" type="ORF">FSP39_023890</name>
</gene>
<dbReference type="PANTHER" id="PTHR10353">
    <property type="entry name" value="GLYCOSYL HYDROLASE"/>
    <property type="match status" value="1"/>
</dbReference>
<evidence type="ECO:0000256" key="3">
    <source>
        <dbReference type="ARBA" id="ARBA00012744"/>
    </source>
</evidence>
<proteinExistence type="inferred from homology"/>
<feature type="active site" description="Nucleophile" evidence="7">
    <location>
        <position position="1328"/>
    </location>
</feature>
<feature type="active site" description="Nucleophile" evidence="7">
    <location>
        <position position="2329"/>
    </location>
</feature>
<evidence type="ECO:0000256" key="6">
    <source>
        <dbReference type="ARBA" id="ARBA00023295"/>
    </source>
</evidence>
<keyword evidence="11" id="KW-0732">Signal</keyword>
<dbReference type="InterPro" id="IPR001360">
    <property type="entry name" value="Glyco_hydro_1"/>
</dbReference>
<keyword evidence="13" id="KW-1185">Reference proteome</keyword>
<keyword evidence="5" id="KW-0325">Glycoprotein</keyword>
<dbReference type="GO" id="GO:0005975">
    <property type="term" value="P:carbohydrate metabolic process"/>
    <property type="evidence" value="ECO:0007669"/>
    <property type="project" value="InterPro"/>
</dbReference>
<feature type="region of interest" description="Disordered" evidence="9">
    <location>
        <begin position="1425"/>
        <end position="1445"/>
    </location>
</feature>
<evidence type="ECO:0000256" key="7">
    <source>
        <dbReference type="PROSITE-ProRule" id="PRU10055"/>
    </source>
</evidence>
<evidence type="ECO:0000256" key="1">
    <source>
        <dbReference type="ARBA" id="ARBA00010838"/>
    </source>
</evidence>
<evidence type="ECO:0000313" key="12">
    <source>
        <dbReference type="EMBL" id="KAK3085076.1"/>
    </source>
</evidence>
<comment type="subunit">
    <text evidence="2">Homodimer.</text>
</comment>
<comment type="similarity">
    <text evidence="1">Belongs to the glycosyl hydrolase 1 family.</text>
</comment>
<dbReference type="FunFam" id="3.20.20.80:FF:000013">
    <property type="entry name" value="lactase-phlorizin hydrolase"/>
    <property type="match status" value="5"/>
</dbReference>
<dbReference type="InterPro" id="IPR018120">
    <property type="entry name" value="Glyco_hydro_1_AS"/>
</dbReference>
<evidence type="ECO:0000256" key="8">
    <source>
        <dbReference type="RuleBase" id="RU004468"/>
    </source>
</evidence>
<dbReference type="PROSITE" id="PS00653">
    <property type="entry name" value="GLYCOSYL_HYDROL_F1_2"/>
    <property type="match status" value="4"/>
</dbReference>
<sequence length="2476" mass="282944">MVALVLVLLIPLGRGPSIWDTFAHTPGHVDGNQNGDVACDSYHKYKEDIELLKDLGVSHYRFSISWPRLLPDGTLGSKNAKGIQYYRNLIDGLLAAGIEPMVTLYHWDLPQALEDYGGWLNSSTVDLFKDYAELCFKEYASKVKLWISFNEPWIIAWSGYGEGGMAPGRKGPGNNTYIVGHNVIRAHAKAYRLYKTSYAGRTGKLGITLSCGWSEPRNRSDPADRAASDRALQFDCGWFAHPIYVNGDYPQVMKDQIEEKSRLQGLANSRLPKFTDAEKMEIARSADFFGLNHYSSGLVFPINNSINDVSYWTDKDIGSVSDPKAIGSGSSWLKVTPWGMRKILNWVKSEYNNIDVYITECGVSDKNGSLVDEHRIHFYRTYINEVLKAVKKDGCNVKGFTAWSLMDNFEWGRGYSERFGIHYVDFNDPNRPRTPKASARWLKQLIRENGFLKGYSSMGGRGTAPAEEGKFFYGQFPNDFVWSSATAAYQIEGAWNEDGKGLSIWDTYAHIKGNMNNDDNGDVACDSYHKYEEDIKLLKNLGVSHYRFSISWPRVLPLGTTDHVNDLGVAYYNKLINGLLAAGIQPMITLYHWDLPQALEDHGGWLNISTADRFAEYADFCFKKFGDRVKLWITFNEPWIVSWLGYSVATFAPAKWGPGTNAYIVTHHLIVAHAKAYHAYATYRGSQKGVIGITLNMGWSEPKNPFDPTHLEASERAVLFDFGWFAHPLVYGKYPDVMTWQVGNKSLAQNFTETRLTPFTPDEVKLINVTAFHFACPNDAGTTDFLGLNFYTSSLVYPQKKSITDISYDADKDNGGEQDPKWKGSGSGWLKVTPFGLRKTLNWIKHHYNNMDVYVTENGVSDNTGTLHDIPRVDFYRSYIDEMLKAVVLDGCNVKGYTAWSLMDNLEWRASYSEKFGLHYVNFSDPERTRTPKLSAAFYNQVIKDNGFLSDEALTAPGNIEKLGLYRNLPYDKEFYYGIFPDEFKWGVSTAAYQVEGAWNEDGKGESVMDKLIHAAHQQGVLKHNDTGDVTCDSYHRYQDDVGMLTELGVHHYRFSIAWSRLLPDGTVGSLNQLGVDYYTHLIDALIDADIEPMVTLIHFDLPQSLENYGGWFNESTADRFTEFARVCFKLFGDRVKTWITFNEPYVLAVLMEGVPSVKPYLTAHNVIKAHAKAYHVYNNEFRSKQKGQIGITLNAEWAEPKNAFDPADIEAARRKLAHEFDWFAHPIFGNGDYQDALKTMVRDKSTAQGLRKSRLPEFTQAEKNMIAGSADFLGLNFYTAALVSDKIQTGSGYFTGKDGMKVTPFGIRKMLHWIHDSYPNTPIIITENGMSDNTGTLDDYDRVNFYKNYTNEVLKAIRIDGIDVRGFTAWSLMDNLEWFDGFSQKFGLYNVDFNDVQRKRTPKASAKYYKRLVKRNGFLPGDEIQAKTTTSTQIEHSGSMENDPWRQLPYENDFYYGTFPDGFAWSSASSAYQVEGGWDEDGKGLSIWDDFSHRGKIDLNHTGDIACDSYHKYLDDIQLMKNMKTTHYRFSISWPRILPDGTLNNINEAGIAYYNNFIDALIDAEIVPMITLYHWDLPLALMKNGGWQDPKVADHFADYARLCFQRFGDRVKFWITFNEPWVVSVLGYEQASMAPGITGKGDKLYVVTHNLLKAHAKAYHLYDKNFRTQQKGQVGITLNTDWQVPMNPKDQNDRDMSDRAIYFMFGWFAEPVIKGDYPQVMKDFIGKKSSEQGLAKSRLPEFTDEEKKYMKNTYDFLGMNFYTSNTIKYKKFSANDSSYDHDKDLDFGKDPSWLGSGSSWLKVTPFGIRRMLNWVKYKYGDIPIYITENGISDRNGSLNDQHRIFYYKHYINNVLKAIRVDGVDVRGYTAWSLMDNFEWMRGYTERFGLHYVNFTDPNRPRTPKASARYYKKLIADNGFIREDATNGGQMATGSPDLSTQLNDPWRDLPLQDEFYYGTFPDGFAWSSATSAYQVEGGWNEDGKGLSIWDDYSHRGMIDMNHTGDVACDSYHKYMEDVQLMKNIGTTHFRFSISWPRVLPNGTIDNINELGIDYYNKLINALVEAGIVPMVTLYHWDLPLDLMKNGGWQDPEVVDHFVDYARLCFQRFGDRVKYWITFNEPWVVSVQGYEQGYKAPGITGKGDKLYVVTHNILKAHAKVYHLYNTTFRAQQKGQVGITLNTDWQVPMNPKDQNDRDMSDRAIYFMFGWFAEPVIKGDYPQVMKDFIGNKSIEQGLAKSRLPEFTDAEKGFMKHTYDFLGMNFYTSNTIKYKNFSANDPSYDHDKDLDFGKDPSWLGSGSSWLKVTPFGIRRMLNWVKYKYGNIPIYITENGISDRNGSLNDQHRIFYYKHYINNILKAVKLDGVDVRGYTAWSLMDNFEWMRGYTERFGLHYVDFTDPNRPRTPKASARYYKKLIADNGFVREDGQNSVTNPGNTYKGNVCVNISGGTALSYSCITIAMSVIFIMLQKFIWNHRGA</sequence>
<feature type="chain" id="PRO_5041639463" description="beta-glucosidase" evidence="11">
    <location>
        <begin position="16"/>
        <end position="2476"/>
    </location>
</feature>
<evidence type="ECO:0000256" key="4">
    <source>
        <dbReference type="ARBA" id="ARBA00022801"/>
    </source>
</evidence>
<dbReference type="EMBL" id="VSWD01000013">
    <property type="protein sequence ID" value="KAK3085076.1"/>
    <property type="molecule type" value="Genomic_DNA"/>
</dbReference>
<dbReference type="GO" id="GO:0008422">
    <property type="term" value="F:beta-glucosidase activity"/>
    <property type="evidence" value="ECO:0007669"/>
    <property type="project" value="TreeGrafter"/>
</dbReference>
<dbReference type="PANTHER" id="PTHR10353:SF36">
    <property type="entry name" value="LP05116P"/>
    <property type="match status" value="1"/>
</dbReference>
<feature type="transmembrane region" description="Helical" evidence="10">
    <location>
        <begin position="2449"/>
        <end position="2471"/>
    </location>
</feature>
<evidence type="ECO:0000256" key="5">
    <source>
        <dbReference type="ARBA" id="ARBA00023180"/>
    </source>
</evidence>
<evidence type="ECO:0000256" key="2">
    <source>
        <dbReference type="ARBA" id="ARBA00011738"/>
    </source>
</evidence>
<keyword evidence="10" id="KW-0812">Transmembrane</keyword>
<dbReference type="PROSITE" id="PS00572">
    <property type="entry name" value="GLYCOSYL_HYDROL_F1_1"/>
    <property type="match status" value="4"/>
</dbReference>
<feature type="compositionally biased region" description="Polar residues" evidence="9">
    <location>
        <begin position="1427"/>
        <end position="1441"/>
    </location>
</feature>
<organism evidence="12 13">
    <name type="scientific">Pinctada imbricata</name>
    <name type="common">Atlantic pearl-oyster</name>
    <name type="synonym">Pinctada martensii</name>
    <dbReference type="NCBI Taxonomy" id="66713"/>
    <lineage>
        <taxon>Eukaryota</taxon>
        <taxon>Metazoa</taxon>
        <taxon>Spiralia</taxon>
        <taxon>Lophotrochozoa</taxon>
        <taxon>Mollusca</taxon>
        <taxon>Bivalvia</taxon>
        <taxon>Autobranchia</taxon>
        <taxon>Pteriomorphia</taxon>
        <taxon>Pterioida</taxon>
        <taxon>Pterioidea</taxon>
        <taxon>Pteriidae</taxon>
        <taxon>Pinctada</taxon>
    </lineage>
</organism>
<feature type="signal peptide" evidence="11">
    <location>
        <begin position="1"/>
        <end position="15"/>
    </location>
</feature>
<keyword evidence="10" id="KW-0472">Membrane</keyword>
<dbReference type="InterPro" id="IPR033132">
    <property type="entry name" value="GH_1_N_CS"/>
</dbReference>
<evidence type="ECO:0000256" key="9">
    <source>
        <dbReference type="SAM" id="MobiDB-lite"/>
    </source>
</evidence>
<dbReference type="InterPro" id="IPR017853">
    <property type="entry name" value="GH"/>
</dbReference>
<dbReference type="Proteomes" id="UP001186944">
    <property type="component" value="Unassembled WGS sequence"/>
</dbReference>
<reference evidence="12" key="1">
    <citation type="submission" date="2019-08" db="EMBL/GenBank/DDBJ databases">
        <title>The improved chromosome-level genome for the pearl oyster Pinctada fucata martensii using PacBio sequencing and Hi-C.</title>
        <authorList>
            <person name="Zheng Z."/>
        </authorList>
    </citation>
    <scope>NUCLEOTIDE SEQUENCE</scope>
    <source>
        <strain evidence="12">ZZ-2019</strain>
        <tissue evidence="12">Adductor muscle</tissue>
    </source>
</reference>
<feature type="active site" description="Nucleophile" evidence="7">
    <location>
        <position position="1829"/>
    </location>
</feature>